<comment type="caution">
    <text evidence="1">The sequence shown here is derived from an EMBL/GenBank/DDBJ whole genome shotgun (WGS) entry which is preliminary data.</text>
</comment>
<gene>
    <name evidence="1" type="ORF">F5144DRAFT_645042</name>
</gene>
<dbReference type="EMBL" id="JAGIZQ010000003">
    <property type="protein sequence ID" value="KAH6636223.1"/>
    <property type="molecule type" value="Genomic_DNA"/>
</dbReference>
<keyword evidence="2" id="KW-1185">Reference proteome</keyword>
<protein>
    <submittedName>
        <fullName evidence="1">Uncharacterized protein</fullName>
    </submittedName>
</protein>
<organism evidence="1 2">
    <name type="scientific">Chaetomium tenue</name>
    <dbReference type="NCBI Taxonomy" id="1854479"/>
    <lineage>
        <taxon>Eukaryota</taxon>
        <taxon>Fungi</taxon>
        <taxon>Dikarya</taxon>
        <taxon>Ascomycota</taxon>
        <taxon>Pezizomycotina</taxon>
        <taxon>Sordariomycetes</taxon>
        <taxon>Sordariomycetidae</taxon>
        <taxon>Sordariales</taxon>
        <taxon>Chaetomiaceae</taxon>
        <taxon>Chaetomium</taxon>
    </lineage>
</organism>
<dbReference type="Proteomes" id="UP000724584">
    <property type="component" value="Unassembled WGS sequence"/>
</dbReference>
<name>A0ACB7PD66_9PEZI</name>
<accession>A0ACB7PD66</accession>
<proteinExistence type="predicted"/>
<reference evidence="1 2" key="1">
    <citation type="journal article" date="2021" name="Nat. Commun.">
        <title>Genetic determinants of endophytism in the Arabidopsis root mycobiome.</title>
        <authorList>
            <person name="Mesny F."/>
            <person name="Miyauchi S."/>
            <person name="Thiergart T."/>
            <person name="Pickel B."/>
            <person name="Atanasova L."/>
            <person name="Karlsson M."/>
            <person name="Huettel B."/>
            <person name="Barry K.W."/>
            <person name="Haridas S."/>
            <person name="Chen C."/>
            <person name="Bauer D."/>
            <person name="Andreopoulos W."/>
            <person name="Pangilinan J."/>
            <person name="LaButti K."/>
            <person name="Riley R."/>
            <person name="Lipzen A."/>
            <person name="Clum A."/>
            <person name="Drula E."/>
            <person name="Henrissat B."/>
            <person name="Kohler A."/>
            <person name="Grigoriev I.V."/>
            <person name="Martin F.M."/>
            <person name="Hacquard S."/>
        </authorList>
    </citation>
    <scope>NUCLEOTIDE SEQUENCE [LARGE SCALE GENOMIC DNA]</scope>
    <source>
        <strain evidence="1 2">MPI-SDFR-AT-0079</strain>
    </source>
</reference>
<evidence type="ECO:0000313" key="1">
    <source>
        <dbReference type="EMBL" id="KAH6636223.1"/>
    </source>
</evidence>
<evidence type="ECO:0000313" key="2">
    <source>
        <dbReference type="Proteomes" id="UP000724584"/>
    </source>
</evidence>
<sequence>MATQLPPNIDLTAIPSSAALFSSSTANHHNHHPNHNHTQSPRPTTTTTPIPPPTPSPSTAEYTLPQIRTIHTALQRQASDAAGRLRTQVGGSYRELLGTADTIVAMRADMDAVLLGLGGMGARCGRGVVGGKSLGGAAPGKDGKIEAARKSLEGVHRGRLTRSIDAVLRTGSDKPMKQGDVLKALVAYSLATSSGARDVLAHFLRVRAEAIAVALELDGEERAVRNPKEVLKALGLYTKTLLDVQTLVPHKLTEALVALTQSRLLENASLKEMEGLRLDVYKRWCGDEIQFYTPFIRHDDLNGEQARGMLSTWAEKGADVLLQGLEKTLESMTEFKAIVGLRTSILKLWIAEGGKARGFDPSEMLDQLREAINKHMLRVLETKVAKLRLVGSEVAAALDTWREGITDRHQTIWDVRSFDTSLSHGAAQFTQDVIARLYGKNDVVSRADTSYNSWFHVIDDVAHVVDQLRRQRWDNDVEEIEDEETIEERQKLLSKDDPLALNQHLNRLLVEAFGRLDDQLTTLWASQKDGPNNGTVAMYFARLLRGIRARLPDLESVKSFGLASVPSLHEAIVEAVIVSPLDEFATGALARKTVVGRSLWDGEPALPTSPSPGAFKFLRTLATVMGDAGGDLWSPAAVAVLKHQLSQQLSAAWLEALGALEESEEGDANGDAEGKAKGETKGEVETEADKAAEEGADQKTEAEESATEETDQKANTNLEKRDLLVQWLMDISYLGLFLGPDDTLRGLEETIAKESGLETAAKERLAEASQDYFKKTSLLFGLLV</sequence>